<dbReference type="Gene3D" id="3.90.1150.10">
    <property type="entry name" value="Aspartate Aminotransferase, domain 1"/>
    <property type="match status" value="1"/>
</dbReference>
<evidence type="ECO:0000256" key="2">
    <source>
        <dbReference type="ARBA" id="ARBA00022576"/>
    </source>
</evidence>
<evidence type="ECO:0000313" key="7">
    <source>
        <dbReference type="Proteomes" id="UP000600247"/>
    </source>
</evidence>
<comment type="cofactor">
    <cofactor evidence="1 4">
        <name>pyridoxal 5'-phosphate</name>
        <dbReference type="ChEBI" id="CHEBI:597326"/>
    </cofactor>
</comment>
<dbReference type="InterPro" id="IPR015422">
    <property type="entry name" value="PyrdxlP-dep_Trfase_small"/>
</dbReference>
<evidence type="ECO:0000256" key="1">
    <source>
        <dbReference type="ARBA" id="ARBA00001933"/>
    </source>
</evidence>
<keyword evidence="3 4" id="KW-0808">Transferase</keyword>
<comment type="caution">
    <text evidence="6">The sequence shown here is derived from an EMBL/GenBank/DDBJ whole genome shotgun (WGS) entry which is preliminary data.</text>
</comment>
<dbReference type="Pfam" id="PF00155">
    <property type="entry name" value="Aminotran_1_2"/>
    <property type="match status" value="1"/>
</dbReference>
<comment type="similarity">
    <text evidence="4">Belongs to the class-I pyridoxal-phosphate-dependent aminotransferase family.</text>
</comment>
<dbReference type="GO" id="GO:0030170">
    <property type="term" value="F:pyridoxal phosphate binding"/>
    <property type="evidence" value="ECO:0007669"/>
    <property type="project" value="InterPro"/>
</dbReference>
<dbReference type="EMBL" id="BMHY01000001">
    <property type="protein sequence ID" value="GGG51439.1"/>
    <property type="molecule type" value="Genomic_DNA"/>
</dbReference>
<keyword evidence="7" id="KW-1185">Reference proteome</keyword>
<proteinExistence type="inferred from homology"/>
<evidence type="ECO:0000259" key="5">
    <source>
        <dbReference type="Pfam" id="PF00155"/>
    </source>
</evidence>
<dbReference type="PROSITE" id="PS00105">
    <property type="entry name" value="AA_TRANSFER_CLASS_1"/>
    <property type="match status" value="1"/>
</dbReference>
<protein>
    <recommendedName>
        <fullName evidence="4">Aminotransferase</fullName>
        <ecNumber evidence="4">2.6.1.-</ecNumber>
    </recommendedName>
</protein>
<dbReference type="PANTHER" id="PTHR42832">
    <property type="entry name" value="AMINO ACID AMINOTRANSFERASE"/>
    <property type="match status" value="1"/>
</dbReference>
<evidence type="ECO:0000256" key="3">
    <source>
        <dbReference type="ARBA" id="ARBA00022679"/>
    </source>
</evidence>
<dbReference type="AlphaFoldDB" id="A0A917GLR6"/>
<dbReference type="InterPro" id="IPR004839">
    <property type="entry name" value="Aminotransferase_I/II_large"/>
</dbReference>
<dbReference type="InterPro" id="IPR004838">
    <property type="entry name" value="NHTrfase_class1_PyrdxlP-BS"/>
</dbReference>
<dbReference type="PANTHER" id="PTHR42832:SF3">
    <property type="entry name" value="L-GLUTAMINE--4-(METHYLSULFANYL)-2-OXOBUTANOATE AMINOTRANSFERASE"/>
    <property type="match status" value="1"/>
</dbReference>
<reference evidence="6 7" key="1">
    <citation type="journal article" date="2014" name="Int. J. Syst. Evol. Microbiol.">
        <title>Complete genome sequence of Corynebacterium casei LMG S-19264T (=DSM 44701T), isolated from a smear-ripened cheese.</title>
        <authorList>
            <consortium name="US DOE Joint Genome Institute (JGI-PGF)"/>
            <person name="Walter F."/>
            <person name="Albersmeier A."/>
            <person name="Kalinowski J."/>
            <person name="Ruckert C."/>
        </authorList>
    </citation>
    <scope>NUCLEOTIDE SEQUENCE [LARGE SCALE GENOMIC DNA]</scope>
    <source>
        <strain evidence="6 7">CGMCC 1.15286</strain>
    </source>
</reference>
<sequence>MERVTGEAQMANKGWRSKRLEQLGSSIFTEVGAWKQAAIKAGRDVIDLGIGSPDKPPTAAVRQALSEAALRTDMYAYPGTHGSESFRQEAAKWMEHRFGVKLDADAELVSLMGSQDGLSHLAMAICSPGDAALVPDPGYPIYTAALALAGVEPVLLPLKEENGFLPDLEAVPNEVWDRATFILLNYPSNPVSAVADVAFFERVLAKARKHGVLVVHDAAYSEMAFDGFEPPSILQAKGALDSAVEFHSLSKSFNMAGCRIGFLAGNREAVGALRELKGNIDYGVFSAVQEAGVVALREAMSEQAPPKAGVLYEQRRDAFVAALRAEGWHIDKPKATMFLWAPLPKMQWSLSEAWNSRRISQEILERTGVVVIPGEAFGAEGEGYVRIALVEEEARLLEAASRIGKFIRGEF</sequence>
<evidence type="ECO:0000313" key="6">
    <source>
        <dbReference type="EMBL" id="GGG51439.1"/>
    </source>
</evidence>
<dbReference type="CDD" id="cd00609">
    <property type="entry name" value="AAT_like"/>
    <property type="match status" value="1"/>
</dbReference>
<name>A0A917GLR6_9BACL</name>
<organism evidence="6 7">
    <name type="scientific">Paenibacillus radicis</name>
    <name type="common">ex Gao et al. 2016</name>
    <dbReference type="NCBI Taxonomy" id="1737354"/>
    <lineage>
        <taxon>Bacteria</taxon>
        <taxon>Bacillati</taxon>
        <taxon>Bacillota</taxon>
        <taxon>Bacilli</taxon>
        <taxon>Bacillales</taxon>
        <taxon>Paenibacillaceae</taxon>
        <taxon>Paenibacillus</taxon>
    </lineage>
</organism>
<dbReference type="InterPro" id="IPR015424">
    <property type="entry name" value="PyrdxlP-dep_Trfase"/>
</dbReference>
<dbReference type="Proteomes" id="UP000600247">
    <property type="component" value="Unassembled WGS sequence"/>
</dbReference>
<dbReference type="SUPFAM" id="SSF53383">
    <property type="entry name" value="PLP-dependent transferases"/>
    <property type="match status" value="1"/>
</dbReference>
<dbReference type="Gene3D" id="3.40.640.10">
    <property type="entry name" value="Type I PLP-dependent aspartate aminotransferase-like (Major domain)"/>
    <property type="match status" value="1"/>
</dbReference>
<dbReference type="InterPro" id="IPR050881">
    <property type="entry name" value="LL-DAP_aminotransferase"/>
</dbReference>
<gene>
    <name evidence="6" type="ORF">GCM10010918_00130</name>
</gene>
<dbReference type="InterPro" id="IPR015421">
    <property type="entry name" value="PyrdxlP-dep_Trfase_major"/>
</dbReference>
<accession>A0A917GLR6</accession>
<evidence type="ECO:0000256" key="4">
    <source>
        <dbReference type="RuleBase" id="RU000481"/>
    </source>
</evidence>
<dbReference type="GO" id="GO:0008483">
    <property type="term" value="F:transaminase activity"/>
    <property type="evidence" value="ECO:0007669"/>
    <property type="project" value="UniProtKB-KW"/>
</dbReference>
<dbReference type="EC" id="2.6.1.-" evidence="4"/>
<keyword evidence="2 4" id="KW-0032">Aminotransferase</keyword>
<feature type="domain" description="Aminotransferase class I/classII large" evidence="5">
    <location>
        <begin position="44"/>
        <end position="403"/>
    </location>
</feature>